<name>A0A6G1CM37_9ORYZ</name>
<sequence length="109" mass="11621">MDVVAAWASARQPRGEGWPHVWLRSSQGESDGNAQGDGTRRLTRPDDSGHTIRWSLVATIRHGGHLGNGGEGAEAIGGLTEGLRSGGESKRHPGGPRRRDLVAILLRGR</sequence>
<evidence type="ECO:0000313" key="2">
    <source>
        <dbReference type="EMBL" id="KAF0901127.1"/>
    </source>
</evidence>
<feature type="region of interest" description="Disordered" evidence="1">
    <location>
        <begin position="65"/>
        <end position="100"/>
    </location>
</feature>
<protein>
    <submittedName>
        <fullName evidence="2">Uncharacterized protein</fullName>
    </submittedName>
</protein>
<keyword evidence="3" id="KW-1185">Reference proteome</keyword>
<feature type="region of interest" description="Disordered" evidence="1">
    <location>
        <begin position="1"/>
        <end position="48"/>
    </location>
</feature>
<comment type="caution">
    <text evidence="2">The sequence shown here is derived from an EMBL/GenBank/DDBJ whole genome shotgun (WGS) entry which is preliminary data.</text>
</comment>
<accession>A0A6G1CM37</accession>
<gene>
    <name evidence="2" type="ORF">E2562_038036</name>
</gene>
<feature type="compositionally biased region" description="Polar residues" evidence="1">
    <location>
        <begin position="24"/>
        <end position="33"/>
    </location>
</feature>
<evidence type="ECO:0000313" key="3">
    <source>
        <dbReference type="Proteomes" id="UP000479710"/>
    </source>
</evidence>
<dbReference type="EMBL" id="SPHZ02000009">
    <property type="protein sequence ID" value="KAF0901127.1"/>
    <property type="molecule type" value="Genomic_DNA"/>
</dbReference>
<dbReference type="AlphaFoldDB" id="A0A6G1CM37"/>
<organism evidence="2 3">
    <name type="scientific">Oryza meyeriana var. granulata</name>
    <dbReference type="NCBI Taxonomy" id="110450"/>
    <lineage>
        <taxon>Eukaryota</taxon>
        <taxon>Viridiplantae</taxon>
        <taxon>Streptophyta</taxon>
        <taxon>Embryophyta</taxon>
        <taxon>Tracheophyta</taxon>
        <taxon>Spermatophyta</taxon>
        <taxon>Magnoliopsida</taxon>
        <taxon>Liliopsida</taxon>
        <taxon>Poales</taxon>
        <taxon>Poaceae</taxon>
        <taxon>BOP clade</taxon>
        <taxon>Oryzoideae</taxon>
        <taxon>Oryzeae</taxon>
        <taxon>Oryzinae</taxon>
        <taxon>Oryza</taxon>
        <taxon>Oryza meyeriana</taxon>
    </lineage>
</organism>
<feature type="compositionally biased region" description="Low complexity" evidence="1">
    <location>
        <begin position="73"/>
        <end position="83"/>
    </location>
</feature>
<dbReference type="Proteomes" id="UP000479710">
    <property type="component" value="Unassembled WGS sequence"/>
</dbReference>
<reference evidence="2 3" key="1">
    <citation type="submission" date="2019-11" db="EMBL/GenBank/DDBJ databases">
        <title>Whole genome sequence of Oryza granulata.</title>
        <authorList>
            <person name="Li W."/>
        </authorList>
    </citation>
    <scope>NUCLEOTIDE SEQUENCE [LARGE SCALE GENOMIC DNA]</scope>
    <source>
        <strain evidence="3">cv. Menghai</strain>
        <tissue evidence="2">Leaf</tissue>
    </source>
</reference>
<evidence type="ECO:0000256" key="1">
    <source>
        <dbReference type="SAM" id="MobiDB-lite"/>
    </source>
</evidence>
<feature type="compositionally biased region" description="Basic and acidic residues" evidence="1">
    <location>
        <begin position="87"/>
        <end position="100"/>
    </location>
</feature>
<proteinExistence type="predicted"/>
<feature type="compositionally biased region" description="Basic and acidic residues" evidence="1">
    <location>
        <begin position="38"/>
        <end position="48"/>
    </location>
</feature>